<accession>A0A9W6K9J2</accession>
<keyword evidence="11" id="KW-0808">Transferase</keyword>
<evidence type="ECO:0000256" key="4">
    <source>
        <dbReference type="ARBA" id="ARBA00022553"/>
    </source>
</evidence>
<evidence type="ECO:0000256" key="7">
    <source>
        <dbReference type="HAMAP-Rule" id="MF_00570"/>
    </source>
</evidence>
<dbReference type="RefSeq" id="WP_271197697.1">
    <property type="nucleotide sequence ID" value="NZ_BSFN01000020.1"/>
</dbReference>
<dbReference type="EMBL" id="BSFN01000020">
    <property type="protein sequence ID" value="GLK91447.1"/>
    <property type="molecule type" value="Genomic_DNA"/>
</dbReference>
<evidence type="ECO:0000313" key="11">
    <source>
        <dbReference type="EMBL" id="GLK91447.1"/>
    </source>
</evidence>
<sequence>MESAYSREGGVIQSLLDTDYYTFTMMQAVLHQHPNVDVEYQFIVRSKENLGHLIPEIREELEKLAGLRMRDDELRFLFSKRREYLTADFEQFLGLFRFNLRYILVNEVDGQLNIRVRGPMLHCIMFEQPVLALVSELRNREKYAQVELEDVTRKLYQKFEWLEKNVSKEELADFRVSDFSTRRRLSFKAQREVVDIMRRDFPGVFVGTSNAHIAYEFDLPLIGTMAHQWLMVHQQLSRLRESQNVALENWVHEYRGRLGIALTDCISTDFFLKDFDLYFAKLYDGLRQDSGNPIVWADKVLARYEQLGIDAMTKELMFSDALNFEKCLPILRHVRGRAKFGFGMGTSLACDVEGVEPLSIVMKLVRVHGEPVVKFSDDPIKNVCEDASFLQYASNVFGVRDTNQPVGV</sequence>
<dbReference type="InterPro" id="IPR040727">
    <property type="entry name" value="NAPRTase_N"/>
</dbReference>
<dbReference type="PIRSF" id="PIRSF000484">
    <property type="entry name" value="NAPRT"/>
    <property type="match status" value="1"/>
</dbReference>
<feature type="modified residue" description="Phosphohistidine; by autocatalysis" evidence="7">
    <location>
        <position position="227"/>
    </location>
</feature>
<reference evidence="11" key="2">
    <citation type="submission" date="2023-01" db="EMBL/GenBank/DDBJ databases">
        <authorList>
            <person name="Sun Q."/>
            <person name="Evtushenko L."/>
        </authorList>
    </citation>
    <scope>NUCLEOTIDE SEQUENCE</scope>
    <source>
        <strain evidence="11">VKM B-2935</strain>
    </source>
</reference>
<dbReference type="PANTHER" id="PTHR11098">
    <property type="entry name" value="NICOTINATE PHOSPHORIBOSYLTRANSFERASE"/>
    <property type="match status" value="1"/>
</dbReference>
<keyword evidence="12" id="KW-1185">Reference proteome</keyword>
<dbReference type="AlphaFoldDB" id="A0A9W6K9J2"/>
<keyword evidence="4 7" id="KW-0597">Phosphoprotein</keyword>
<comment type="PTM">
    <text evidence="7 8">Transiently phosphorylated on a His residue during the reaction cycle. Phosphorylation strongly increases the affinity for substrates and increases the rate of nicotinate D-ribonucleotide production. Dephosphorylation regenerates the low-affinity form of the enzyme, leading to product release.</text>
</comment>
<dbReference type="InterPro" id="IPR041525">
    <property type="entry name" value="N/Namide_PRibTrfase"/>
</dbReference>
<dbReference type="Pfam" id="PF04095">
    <property type="entry name" value="NAPRTase"/>
    <property type="match status" value="1"/>
</dbReference>
<dbReference type="GO" id="GO:0034355">
    <property type="term" value="P:NAD+ biosynthetic process via the salvage pathway"/>
    <property type="evidence" value="ECO:0007669"/>
    <property type="project" value="TreeGrafter"/>
</dbReference>
<dbReference type="SUPFAM" id="SSF51690">
    <property type="entry name" value="Nicotinate/Quinolinate PRTase C-terminal domain-like"/>
    <property type="match status" value="1"/>
</dbReference>
<name>A0A9W6K9J2_9PSED</name>
<reference evidence="11" key="1">
    <citation type="journal article" date="2014" name="Int. J. Syst. Evol. Microbiol.">
        <title>Complete genome sequence of Corynebacterium casei LMG S-19264T (=DSM 44701T), isolated from a smear-ripened cheese.</title>
        <authorList>
            <consortium name="US DOE Joint Genome Institute (JGI-PGF)"/>
            <person name="Walter F."/>
            <person name="Albersmeier A."/>
            <person name="Kalinowski J."/>
            <person name="Ruckert C."/>
        </authorList>
    </citation>
    <scope>NUCLEOTIDE SEQUENCE</scope>
    <source>
        <strain evidence="11">VKM B-2935</strain>
    </source>
</reference>
<organism evidence="11 12">
    <name type="scientific">Pseudomonas turukhanskensis</name>
    <dbReference type="NCBI Taxonomy" id="1806536"/>
    <lineage>
        <taxon>Bacteria</taxon>
        <taxon>Pseudomonadati</taxon>
        <taxon>Pseudomonadota</taxon>
        <taxon>Gammaproteobacteria</taxon>
        <taxon>Pseudomonadales</taxon>
        <taxon>Pseudomonadaceae</taxon>
        <taxon>Pseudomonas</taxon>
    </lineage>
</organism>
<keyword evidence="11" id="KW-0328">Glycosyltransferase</keyword>
<feature type="domain" description="Nicotinate phosphoribosyltransferase N-terminal" evidence="10">
    <location>
        <begin position="16"/>
        <end position="135"/>
    </location>
</feature>
<dbReference type="Pfam" id="PF17767">
    <property type="entry name" value="NAPRTase_N"/>
    <property type="match status" value="1"/>
</dbReference>
<keyword evidence="6 7" id="KW-0662">Pyridine nucleotide biosynthesis</keyword>
<dbReference type="HAMAP" id="MF_00570">
    <property type="entry name" value="NAPRTase"/>
    <property type="match status" value="1"/>
</dbReference>
<gene>
    <name evidence="11" type="primary">pncB1</name>
    <name evidence="7" type="synonym">pncB</name>
    <name evidence="11" type="ORF">GCM10017655_45110</name>
</gene>
<evidence type="ECO:0000256" key="6">
    <source>
        <dbReference type="ARBA" id="ARBA00022642"/>
    </source>
</evidence>
<evidence type="ECO:0000259" key="10">
    <source>
        <dbReference type="Pfam" id="PF17767"/>
    </source>
</evidence>
<dbReference type="SUPFAM" id="SSF54675">
    <property type="entry name" value="Nicotinate/Quinolinate PRTase N-terminal domain-like"/>
    <property type="match status" value="1"/>
</dbReference>
<dbReference type="PANTHER" id="PTHR11098:SF1">
    <property type="entry name" value="NICOTINATE PHOSPHORIBOSYLTRANSFERASE"/>
    <property type="match status" value="1"/>
</dbReference>
<dbReference type="NCBIfam" id="TIGR01514">
    <property type="entry name" value="NAPRTase"/>
    <property type="match status" value="1"/>
</dbReference>
<comment type="catalytic activity">
    <reaction evidence="7 8">
        <text>5-phospho-alpha-D-ribose 1-diphosphate + nicotinate + ATP + H2O = nicotinate beta-D-ribonucleotide + ADP + phosphate + diphosphate</text>
        <dbReference type="Rhea" id="RHEA:36163"/>
        <dbReference type="ChEBI" id="CHEBI:15377"/>
        <dbReference type="ChEBI" id="CHEBI:30616"/>
        <dbReference type="ChEBI" id="CHEBI:32544"/>
        <dbReference type="ChEBI" id="CHEBI:33019"/>
        <dbReference type="ChEBI" id="CHEBI:43474"/>
        <dbReference type="ChEBI" id="CHEBI:57502"/>
        <dbReference type="ChEBI" id="CHEBI:58017"/>
        <dbReference type="ChEBI" id="CHEBI:456216"/>
        <dbReference type="EC" id="6.3.4.21"/>
    </reaction>
</comment>
<evidence type="ECO:0000256" key="5">
    <source>
        <dbReference type="ARBA" id="ARBA00022598"/>
    </source>
</evidence>
<dbReference type="InterPro" id="IPR007229">
    <property type="entry name" value="Nic_PRibTrfase-Fam"/>
</dbReference>
<dbReference type="GO" id="GO:0005829">
    <property type="term" value="C:cytosol"/>
    <property type="evidence" value="ECO:0007669"/>
    <property type="project" value="TreeGrafter"/>
</dbReference>
<evidence type="ECO:0000256" key="8">
    <source>
        <dbReference type="RuleBase" id="RU003838"/>
    </source>
</evidence>
<dbReference type="Gene3D" id="3.20.140.10">
    <property type="entry name" value="nicotinate phosphoribosyltransferase"/>
    <property type="match status" value="1"/>
</dbReference>
<dbReference type="NCBIfam" id="NF003704">
    <property type="entry name" value="PRK05321.1"/>
    <property type="match status" value="1"/>
</dbReference>
<evidence type="ECO:0000256" key="1">
    <source>
        <dbReference type="ARBA" id="ARBA00004952"/>
    </source>
</evidence>
<evidence type="ECO:0000256" key="3">
    <source>
        <dbReference type="ARBA" id="ARBA00013236"/>
    </source>
</evidence>
<comment type="function">
    <text evidence="7 8">Catalyzes the synthesis of beta-nicotinate D-ribonucleotide from nicotinate and 5-phospho-D-ribose 1-phosphate at the expense of ATP.</text>
</comment>
<keyword evidence="5 7" id="KW-0436">Ligase</keyword>
<evidence type="ECO:0000259" key="9">
    <source>
        <dbReference type="Pfam" id="PF04095"/>
    </source>
</evidence>
<comment type="pathway">
    <text evidence="1 7 8">Cofactor biosynthesis; NAD(+) biosynthesis; nicotinate D-ribonucleotide from nicotinate: step 1/1.</text>
</comment>
<proteinExistence type="inferred from homology"/>
<dbReference type="InterPro" id="IPR006406">
    <property type="entry name" value="Nic_PRibTrfase"/>
</dbReference>
<comment type="similarity">
    <text evidence="2 7 8">Belongs to the NAPRTase family.</text>
</comment>
<dbReference type="GO" id="GO:0016757">
    <property type="term" value="F:glycosyltransferase activity"/>
    <property type="evidence" value="ECO:0007669"/>
    <property type="project" value="UniProtKB-KW"/>
</dbReference>
<dbReference type="InterPro" id="IPR036068">
    <property type="entry name" value="Nicotinate_pribotase-like_C"/>
</dbReference>
<dbReference type="GO" id="GO:0004516">
    <property type="term" value="F:nicotinate phosphoribosyltransferase activity"/>
    <property type="evidence" value="ECO:0007669"/>
    <property type="project" value="UniProtKB-UniRule"/>
</dbReference>
<dbReference type="Proteomes" id="UP001143328">
    <property type="component" value="Unassembled WGS sequence"/>
</dbReference>
<protein>
    <recommendedName>
        <fullName evidence="3 7">Nicotinate phosphoribosyltransferase</fullName>
        <shortName evidence="7">NAPRTase</shortName>
        <ecNumber evidence="3 7">6.3.4.21</ecNumber>
    </recommendedName>
</protein>
<feature type="domain" description="Nicotinate/nicotinamide phosphoribosyltransferase" evidence="9">
    <location>
        <begin position="174"/>
        <end position="399"/>
    </location>
</feature>
<comment type="caution">
    <text evidence="11">The sequence shown here is derived from an EMBL/GenBank/DDBJ whole genome shotgun (WGS) entry which is preliminary data.</text>
</comment>
<evidence type="ECO:0000313" key="12">
    <source>
        <dbReference type="Proteomes" id="UP001143328"/>
    </source>
</evidence>
<evidence type="ECO:0000256" key="2">
    <source>
        <dbReference type="ARBA" id="ARBA00010897"/>
    </source>
</evidence>
<dbReference type="EC" id="6.3.4.21" evidence="3 7"/>